<dbReference type="OrthoDB" id="5824983at2"/>
<reference evidence="2 4" key="1">
    <citation type="submission" date="2018-11" db="EMBL/GenBank/DDBJ databases">
        <title>Shewanella sp. M2.</title>
        <authorList>
            <person name="Hwang Y.J."/>
            <person name="Hwang C.Y."/>
        </authorList>
    </citation>
    <scope>NUCLEOTIDE SEQUENCE [LARGE SCALE GENOMIC DNA]</scope>
    <source>
        <strain evidence="2 4">M2</strain>
    </source>
</reference>
<gene>
    <name evidence="3" type="ORF">EGC77_00715</name>
    <name evidence="2" type="ORF">EGC80_17095</name>
</gene>
<organism evidence="3 5">
    <name type="scientific">Shewanella psychromarinicola</name>
    <dbReference type="NCBI Taxonomy" id="2487742"/>
    <lineage>
        <taxon>Bacteria</taxon>
        <taxon>Pseudomonadati</taxon>
        <taxon>Pseudomonadota</taxon>
        <taxon>Gammaproteobacteria</taxon>
        <taxon>Alteromonadales</taxon>
        <taxon>Shewanellaceae</taxon>
        <taxon>Shewanella</taxon>
    </lineage>
</organism>
<feature type="coiled-coil region" evidence="1">
    <location>
        <begin position="82"/>
        <end position="119"/>
    </location>
</feature>
<evidence type="ECO:0000313" key="2">
    <source>
        <dbReference type="EMBL" id="AZG36414.1"/>
    </source>
</evidence>
<dbReference type="EMBL" id="RKKB01000001">
    <property type="protein sequence ID" value="RPA34257.1"/>
    <property type="molecule type" value="Genomic_DNA"/>
</dbReference>
<sequence length="161" mass="18385">MSQATKNKLLKALERLLNDEPENRELRIKARAGKLKINNSNVEKEAGLSVGALRRHEDIQILVTNKSLEARTTQSSSSTSPIELLQVEVKKLKSEMTRANKKKKEYLDLSRNHEEALARQAAIHIKIVQDFMGMLHESEREKAMDMVVKARPDNLIKGKFR</sequence>
<dbReference type="EMBL" id="CP034073">
    <property type="protein sequence ID" value="AZG36414.1"/>
    <property type="molecule type" value="Genomic_DNA"/>
</dbReference>
<reference evidence="3" key="3">
    <citation type="submission" date="2018-11" db="EMBL/GenBank/DDBJ databases">
        <authorList>
            <person name="Hwang Y.J."/>
            <person name="Hwang C.Y."/>
        </authorList>
    </citation>
    <scope>NUCLEOTIDE SEQUENCE</scope>
    <source>
        <strain evidence="3">R106</strain>
    </source>
</reference>
<evidence type="ECO:0000256" key="1">
    <source>
        <dbReference type="SAM" id="Coils"/>
    </source>
</evidence>
<evidence type="ECO:0000313" key="5">
    <source>
        <dbReference type="Proteomes" id="UP000278855"/>
    </source>
</evidence>
<protein>
    <submittedName>
        <fullName evidence="3">Bacterioferritin comigratory protein</fullName>
    </submittedName>
</protein>
<dbReference type="AlphaFoldDB" id="A0A3N4EBI4"/>
<proteinExistence type="predicted"/>
<dbReference type="RefSeq" id="WP_124011529.1">
    <property type="nucleotide sequence ID" value="NZ_CP034073.1"/>
</dbReference>
<dbReference type="Proteomes" id="UP000278855">
    <property type="component" value="Unassembled WGS sequence"/>
</dbReference>
<keyword evidence="1" id="KW-0175">Coiled coil</keyword>
<evidence type="ECO:0000313" key="4">
    <source>
        <dbReference type="Proteomes" id="UP000273778"/>
    </source>
</evidence>
<dbReference type="KEGG" id="spsr:EGC80_17095"/>
<accession>A0A3N4EBI4</accession>
<keyword evidence="4" id="KW-1185">Reference proteome</keyword>
<evidence type="ECO:0000313" key="3">
    <source>
        <dbReference type="EMBL" id="RPA34257.1"/>
    </source>
</evidence>
<name>A0A3N4EBI4_9GAMM</name>
<dbReference type="Proteomes" id="UP000273778">
    <property type="component" value="Chromosome"/>
</dbReference>
<reference evidence="5" key="2">
    <citation type="submission" date="2018-11" db="EMBL/GenBank/DDBJ databases">
        <title>Shewanella sp. R106.</title>
        <authorList>
            <person name="Hwang Y.J."/>
            <person name="Hwang C.Y."/>
        </authorList>
    </citation>
    <scope>NUCLEOTIDE SEQUENCE [LARGE SCALE GENOMIC DNA]</scope>
    <source>
        <strain evidence="5">R106</strain>
    </source>
</reference>